<dbReference type="PANTHER" id="PTHR42872">
    <property type="entry name" value="PROTEIN-GLUTAMATE METHYLESTERASE/PROTEIN-GLUTAMINE GLUTAMINASE"/>
    <property type="match status" value="1"/>
</dbReference>
<evidence type="ECO:0000313" key="6">
    <source>
        <dbReference type="EMBL" id="MEB3961540.1"/>
    </source>
</evidence>
<dbReference type="RefSeq" id="WP_324768836.1">
    <property type="nucleotide sequence ID" value="NZ_BAAATS010000006.1"/>
</dbReference>
<feature type="active site" evidence="4">
    <location>
        <position position="48"/>
    </location>
</feature>
<dbReference type="CDD" id="cd16433">
    <property type="entry name" value="CheB"/>
    <property type="match status" value="1"/>
</dbReference>
<dbReference type="Proteomes" id="UP001352223">
    <property type="component" value="Unassembled WGS sequence"/>
</dbReference>
<accession>A0ABU6C9Z9</accession>
<dbReference type="SUPFAM" id="SSF52738">
    <property type="entry name" value="Methylesterase CheB, C-terminal domain"/>
    <property type="match status" value="1"/>
</dbReference>
<dbReference type="InterPro" id="IPR000673">
    <property type="entry name" value="Sig_transdc_resp-reg_Me-estase"/>
</dbReference>
<proteinExistence type="predicted"/>
<feature type="domain" description="CheB-type methylesterase" evidence="5">
    <location>
        <begin position="12"/>
        <end position="198"/>
    </location>
</feature>
<sequence length="211" mass="21762">MQTSPRDDGDHPYAAVLVAASAGGLQGLEVILGGLAATFPVPVLVAQHLNRAGGTRIVPILSRATALPVKLAEDGERAQPGTVYIAPPDHHLCVQTDWTLSLSREHRVNYARPAADPLFESAAQVDGPVIGCVLTGADSDGAEGVKAVKKHGGAVLVQDPETAEFRGMPRSAIDTGQVDYVLPVSAIGPAITKILQGDAEGVAELGTRPSA</sequence>
<protein>
    <recommendedName>
        <fullName evidence="2">protein-glutamate methylesterase</fullName>
        <ecNumber evidence="2">3.1.1.61</ecNumber>
    </recommendedName>
</protein>
<keyword evidence="4" id="KW-0145">Chemotaxis</keyword>
<evidence type="ECO:0000256" key="1">
    <source>
        <dbReference type="ARBA" id="ARBA00022801"/>
    </source>
</evidence>
<dbReference type="PANTHER" id="PTHR42872:SF6">
    <property type="entry name" value="PROTEIN-GLUTAMATE METHYLESTERASE_PROTEIN-GLUTAMINE GLUTAMINASE"/>
    <property type="match status" value="1"/>
</dbReference>
<dbReference type="Gene3D" id="3.40.50.180">
    <property type="entry name" value="Methylesterase CheB, C-terminal domain"/>
    <property type="match status" value="1"/>
</dbReference>
<feature type="active site" evidence="4">
    <location>
        <position position="21"/>
    </location>
</feature>
<gene>
    <name evidence="6" type="ORF">OKJ48_14975</name>
</gene>
<evidence type="ECO:0000313" key="7">
    <source>
        <dbReference type="Proteomes" id="UP001352223"/>
    </source>
</evidence>
<dbReference type="EC" id="3.1.1.61" evidence="2"/>
<evidence type="ECO:0000259" key="5">
    <source>
        <dbReference type="PROSITE" id="PS50122"/>
    </source>
</evidence>
<evidence type="ECO:0000256" key="4">
    <source>
        <dbReference type="PROSITE-ProRule" id="PRU00050"/>
    </source>
</evidence>
<comment type="caution">
    <text evidence="6">The sequence shown here is derived from an EMBL/GenBank/DDBJ whole genome shotgun (WGS) entry which is preliminary data.</text>
</comment>
<keyword evidence="7" id="KW-1185">Reference proteome</keyword>
<dbReference type="PROSITE" id="PS50122">
    <property type="entry name" value="CHEB"/>
    <property type="match status" value="1"/>
</dbReference>
<comment type="catalytic activity">
    <reaction evidence="3">
        <text>[protein]-L-glutamate 5-O-methyl ester + H2O = L-glutamyl-[protein] + methanol + H(+)</text>
        <dbReference type="Rhea" id="RHEA:23236"/>
        <dbReference type="Rhea" id="RHEA-COMP:10208"/>
        <dbReference type="Rhea" id="RHEA-COMP:10311"/>
        <dbReference type="ChEBI" id="CHEBI:15377"/>
        <dbReference type="ChEBI" id="CHEBI:15378"/>
        <dbReference type="ChEBI" id="CHEBI:17790"/>
        <dbReference type="ChEBI" id="CHEBI:29973"/>
        <dbReference type="ChEBI" id="CHEBI:82795"/>
        <dbReference type="EC" id="3.1.1.61"/>
    </reaction>
</comment>
<dbReference type="EMBL" id="JAOZYB010000101">
    <property type="protein sequence ID" value="MEB3961540.1"/>
    <property type="molecule type" value="Genomic_DNA"/>
</dbReference>
<feature type="active site" evidence="4">
    <location>
        <position position="140"/>
    </location>
</feature>
<dbReference type="InterPro" id="IPR035909">
    <property type="entry name" value="CheB_C"/>
</dbReference>
<evidence type="ECO:0000256" key="3">
    <source>
        <dbReference type="ARBA" id="ARBA00048267"/>
    </source>
</evidence>
<organism evidence="6 7">
    <name type="scientific">Streptomyces kunmingensis</name>
    <dbReference type="NCBI Taxonomy" id="68225"/>
    <lineage>
        <taxon>Bacteria</taxon>
        <taxon>Bacillati</taxon>
        <taxon>Actinomycetota</taxon>
        <taxon>Actinomycetes</taxon>
        <taxon>Kitasatosporales</taxon>
        <taxon>Streptomycetaceae</taxon>
        <taxon>Streptomyces</taxon>
    </lineage>
</organism>
<dbReference type="Pfam" id="PF01339">
    <property type="entry name" value="CheB_methylest"/>
    <property type="match status" value="1"/>
</dbReference>
<keyword evidence="1 4" id="KW-0378">Hydrolase</keyword>
<evidence type="ECO:0000256" key="2">
    <source>
        <dbReference type="ARBA" id="ARBA00039140"/>
    </source>
</evidence>
<name>A0ABU6C9Z9_9ACTN</name>
<reference evidence="6 7" key="1">
    <citation type="submission" date="2022-10" db="EMBL/GenBank/DDBJ databases">
        <authorList>
            <person name="Xie J."/>
            <person name="Shen N."/>
        </authorList>
    </citation>
    <scope>NUCLEOTIDE SEQUENCE [LARGE SCALE GENOMIC DNA]</scope>
    <source>
        <strain evidence="6 7">DSM 41681</strain>
    </source>
</reference>